<proteinExistence type="predicted"/>
<protein>
    <submittedName>
        <fullName evidence="1">Photosystem II stability/assembly factor-like uncharacterized protein</fullName>
    </submittedName>
</protein>
<evidence type="ECO:0000313" key="1">
    <source>
        <dbReference type="EMBL" id="NJC27185.1"/>
    </source>
</evidence>
<accession>A0ABX0XDM4</accession>
<name>A0ABX0XDM4_9BACT</name>
<dbReference type="CDD" id="cd15482">
    <property type="entry name" value="Sialidase_non-viral"/>
    <property type="match status" value="1"/>
</dbReference>
<dbReference type="SUPFAM" id="SSF110296">
    <property type="entry name" value="Oligoxyloglucan reducing end-specific cellobiohydrolase"/>
    <property type="match status" value="1"/>
</dbReference>
<dbReference type="EMBL" id="JAATJH010000004">
    <property type="protein sequence ID" value="NJC27185.1"/>
    <property type="molecule type" value="Genomic_DNA"/>
</dbReference>
<keyword evidence="2" id="KW-1185">Reference proteome</keyword>
<evidence type="ECO:0000313" key="2">
    <source>
        <dbReference type="Proteomes" id="UP000770785"/>
    </source>
</evidence>
<dbReference type="Gene3D" id="2.130.10.10">
    <property type="entry name" value="YVTN repeat-like/Quinoprotein amine dehydrogenase"/>
    <property type="match status" value="1"/>
</dbReference>
<gene>
    <name evidence="1" type="ORF">GGR27_002698</name>
</gene>
<dbReference type="Proteomes" id="UP000770785">
    <property type="component" value="Unassembled WGS sequence"/>
</dbReference>
<organism evidence="1 2">
    <name type="scientific">Neolewinella antarctica</name>
    <dbReference type="NCBI Taxonomy" id="442734"/>
    <lineage>
        <taxon>Bacteria</taxon>
        <taxon>Pseudomonadati</taxon>
        <taxon>Bacteroidota</taxon>
        <taxon>Saprospiria</taxon>
        <taxon>Saprospirales</taxon>
        <taxon>Lewinellaceae</taxon>
        <taxon>Neolewinella</taxon>
    </lineage>
</organism>
<dbReference type="RefSeq" id="WP_168038050.1">
    <property type="nucleotide sequence ID" value="NZ_JAATJH010000004.1"/>
</dbReference>
<reference evidence="1 2" key="1">
    <citation type="submission" date="2020-03" db="EMBL/GenBank/DDBJ databases">
        <title>Genomic Encyclopedia of Type Strains, Phase IV (KMG-IV): sequencing the most valuable type-strain genomes for metagenomic binning, comparative biology and taxonomic classification.</title>
        <authorList>
            <person name="Goeker M."/>
        </authorList>
    </citation>
    <scope>NUCLEOTIDE SEQUENCE [LARGE SCALE GENOMIC DNA]</scope>
    <source>
        <strain evidence="1 2">DSM 105096</strain>
    </source>
</reference>
<sequence>MHTHFQVKTSAQNHPPANATTQLLFLLCSLLFLTDCNDDFACYAEIGPFPPENFSITLNGSIDTNEMVQNFRMVDAKNGYAVDDGELYKTTDGGVSWTTRPVPFTGASEAYAFTDAATGWLIRRKDDTTACLIKTEDGGVSFTEFTYPNISNYFSDLVVAEDGDLYAVINGYGPGGGIARSVDGGATFDRIYTAAENFLLNLTVRGDRLYCVDDNQLRTLNRAGEPISAHPLDNVFFDGQFFVADDDNLLYAGDKRLDQSTDGGATWTLLHDAEAQIFGGDLATDGVLLLLKTGECEQSSTVPLEVSAFAVLKETLTVGPEMLDLEVPITWMGHYAGDGRWFMSHYRSDFYEIVRL</sequence>
<dbReference type="InterPro" id="IPR015943">
    <property type="entry name" value="WD40/YVTN_repeat-like_dom_sf"/>
</dbReference>
<comment type="caution">
    <text evidence="1">The sequence shown here is derived from an EMBL/GenBank/DDBJ whole genome shotgun (WGS) entry which is preliminary data.</text>
</comment>